<dbReference type="InterPro" id="IPR009040">
    <property type="entry name" value="Ferritin-like_diiron"/>
</dbReference>
<dbReference type="Proteomes" id="UP000075578">
    <property type="component" value="Unassembled WGS sequence"/>
</dbReference>
<evidence type="ECO:0000256" key="2">
    <source>
        <dbReference type="ARBA" id="ARBA00022448"/>
    </source>
</evidence>
<proteinExistence type="predicted"/>
<dbReference type="SUPFAM" id="SSF57802">
    <property type="entry name" value="Rubredoxin-like"/>
    <property type="match status" value="1"/>
</dbReference>
<dbReference type="InterPro" id="IPR048574">
    <property type="entry name" value="RUBY_RBDX"/>
</dbReference>
<keyword evidence="5" id="KW-0408">Iron</keyword>
<dbReference type="CDD" id="cd01041">
    <property type="entry name" value="Rubrerythrin"/>
    <property type="match status" value="1"/>
</dbReference>
<evidence type="ECO:0000313" key="9">
    <source>
        <dbReference type="Proteomes" id="UP000075578"/>
    </source>
</evidence>
<dbReference type="InterPro" id="IPR052364">
    <property type="entry name" value="Rubrerythrin"/>
</dbReference>
<dbReference type="Pfam" id="PF02915">
    <property type="entry name" value="Rubrerythrin"/>
    <property type="match status" value="1"/>
</dbReference>
<dbReference type="SUPFAM" id="SSF47240">
    <property type="entry name" value="Ferritin-like"/>
    <property type="match status" value="1"/>
</dbReference>
<feature type="domain" description="Rubredoxin-like" evidence="6">
    <location>
        <begin position="155"/>
        <end position="189"/>
    </location>
</feature>
<feature type="domain" description="Ferritin-like diiron" evidence="7">
    <location>
        <begin position="1"/>
        <end position="148"/>
    </location>
</feature>
<gene>
    <name evidence="8" type="ORF">AMQ74_00414</name>
</gene>
<dbReference type="PROSITE" id="PS50903">
    <property type="entry name" value="RUBREDOXIN_LIKE"/>
    <property type="match status" value="1"/>
</dbReference>
<dbReference type="InterPro" id="IPR003251">
    <property type="entry name" value="Rr_diiron-bd_dom"/>
</dbReference>
<dbReference type="GO" id="GO:0016491">
    <property type="term" value="F:oxidoreductase activity"/>
    <property type="evidence" value="ECO:0007669"/>
    <property type="project" value="InterPro"/>
</dbReference>
<dbReference type="Gene3D" id="2.20.28.10">
    <property type="match status" value="1"/>
</dbReference>
<organism evidence="8 9">
    <name type="scientific">Candidatus Methanofastidiosum methylothiophilum</name>
    <dbReference type="NCBI Taxonomy" id="1705564"/>
    <lineage>
        <taxon>Archaea</taxon>
        <taxon>Methanobacteriati</taxon>
        <taxon>Methanobacteriota</taxon>
        <taxon>Stenosarchaea group</taxon>
        <taxon>Candidatus Methanofastidiosia</taxon>
        <taxon>Candidatus Methanofastidiosales</taxon>
        <taxon>Candidatus Methanofastidiosaceae</taxon>
        <taxon>Candidatus Methanofastidiosum</taxon>
    </lineage>
</organism>
<evidence type="ECO:0000259" key="7">
    <source>
        <dbReference type="PROSITE" id="PS50905"/>
    </source>
</evidence>
<name>A0A150J8E2_9EURY</name>
<comment type="caution">
    <text evidence="8">The sequence shown here is derived from an EMBL/GenBank/DDBJ whole genome shotgun (WGS) entry which is preliminary data.</text>
</comment>
<accession>A0A150J8E2</accession>
<dbReference type="PANTHER" id="PTHR43865:SF1">
    <property type="entry name" value="RUBRERYTHRIN-RELATED"/>
    <property type="match status" value="1"/>
</dbReference>
<evidence type="ECO:0000313" key="8">
    <source>
        <dbReference type="EMBL" id="KYC53358.1"/>
    </source>
</evidence>
<sequence>MSKTIENLTKAFIGESMARNRYTIYSKIAQKEGYEQISELFLLTADNEREHAKWLFRLINDIKKGDGNPKEIKVEAEAPLILGNTIENIKGAIEGENYEYTKMYPEFANVAEKEGFKDVADRLRAIAVAEKHHEERYKKLLKELEAGTLFKKKEKVVWVCRKCGYIHEGNEPPEKCPSCNHEKAYFERQCEVY</sequence>
<reference evidence="8 9" key="1">
    <citation type="journal article" date="2016" name="ISME J.">
        <title>Chasing the elusive Euryarchaeota class WSA2: genomes reveal a uniquely fastidious methyl-reducing methanogen.</title>
        <authorList>
            <person name="Nobu M.K."/>
            <person name="Narihiro T."/>
            <person name="Kuroda K."/>
            <person name="Mei R."/>
            <person name="Liu W.T."/>
        </authorList>
    </citation>
    <scope>NUCLEOTIDE SEQUENCE [LARGE SCALE GENOMIC DNA]</scope>
    <source>
        <strain evidence="8">U1lsi0528_Bin089</strain>
    </source>
</reference>
<dbReference type="Gene3D" id="1.20.1260.10">
    <property type="match status" value="1"/>
</dbReference>
<dbReference type="CDD" id="cd00729">
    <property type="entry name" value="rubredoxin_SM"/>
    <property type="match status" value="1"/>
</dbReference>
<dbReference type="NCBIfam" id="NF045767">
    <property type="entry name" value="RuberyRbr"/>
    <property type="match status" value="1"/>
</dbReference>
<dbReference type="GO" id="GO:0005506">
    <property type="term" value="F:iron ion binding"/>
    <property type="evidence" value="ECO:0007669"/>
    <property type="project" value="InterPro"/>
</dbReference>
<dbReference type="PANTHER" id="PTHR43865">
    <property type="entry name" value="RUBRERYTHRIN-RELATED"/>
    <property type="match status" value="1"/>
</dbReference>
<evidence type="ECO:0000259" key="6">
    <source>
        <dbReference type="PROSITE" id="PS50903"/>
    </source>
</evidence>
<evidence type="ECO:0000256" key="1">
    <source>
        <dbReference type="ARBA" id="ARBA00001965"/>
    </source>
</evidence>
<protein>
    <submittedName>
        <fullName evidence="8">Rubrerythrin</fullName>
    </submittedName>
</protein>
<keyword evidence="3" id="KW-0479">Metal-binding</keyword>
<dbReference type="PROSITE" id="PS50905">
    <property type="entry name" value="FERRITIN_LIKE"/>
    <property type="match status" value="1"/>
</dbReference>
<keyword evidence="2" id="KW-0813">Transport</keyword>
<dbReference type="Pfam" id="PF21349">
    <property type="entry name" value="RUBY_RBDX"/>
    <property type="match status" value="1"/>
</dbReference>
<dbReference type="InterPro" id="IPR024934">
    <property type="entry name" value="Rubredoxin-like_dom"/>
</dbReference>
<dbReference type="PATRIC" id="fig|1705564.3.peg.416"/>
<dbReference type="InterPro" id="IPR009078">
    <property type="entry name" value="Ferritin-like_SF"/>
</dbReference>
<comment type="cofactor">
    <cofactor evidence="1">
        <name>Fe(3+)</name>
        <dbReference type="ChEBI" id="CHEBI:29034"/>
    </cofactor>
</comment>
<dbReference type="InterPro" id="IPR012347">
    <property type="entry name" value="Ferritin-like"/>
</dbReference>
<evidence type="ECO:0000256" key="5">
    <source>
        <dbReference type="ARBA" id="ARBA00023004"/>
    </source>
</evidence>
<dbReference type="AlphaFoldDB" id="A0A150J8E2"/>
<evidence type="ECO:0000256" key="3">
    <source>
        <dbReference type="ARBA" id="ARBA00022723"/>
    </source>
</evidence>
<keyword evidence="4" id="KW-0249">Electron transport</keyword>
<evidence type="ECO:0000256" key="4">
    <source>
        <dbReference type="ARBA" id="ARBA00022982"/>
    </source>
</evidence>
<dbReference type="EMBL" id="LNGD01000014">
    <property type="protein sequence ID" value="KYC53358.1"/>
    <property type="molecule type" value="Genomic_DNA"/>
</dbReference>